<dbReference type="GO" id="GO:0047496">
    <property type="term" value="P:vesicle transport along microtubule"/>
    <property type="evidence" value="ECO:0007669"/>
    <property type="project" value="TreeGrafter"/>
</dbReference>
<protein>
    <submittedName>
        <fullName evidence="7">HAP1 N-terminal domain-containing protein</fullName>
    </submittedName>
</protein>
<feature type="domain" description="HAP1 N-terminal" evidence="5">
    <location>
        <begin position="5"/>
        <end position="193"/>
    </location>
</feature>
<feature type="coiled-coil region" evidence="4">
    <location>
        <begin position="4"/>
        <end position="52"/>
    </location>
</feature>
<evidence type="ECO:0000259" key="5">
    <source>
        <dbReference type="SMART" id="SM01424"/>
    </source>
</evidence>
<dbReference type="GO" id="GO:0005739">
    <property type="term" value="C:mitochondrion"/>
    <property type="evidence" value="ECO:0007669"/>
    <property type="project" value="UniProtKB-SubCell"/>
</dbReference>
<proteinExistence type="predicted"/>
<dbReference type="PANTHER" id="PTHR15751:SF12">
    <property type="entry name" value="TRAFFICKING KINESIN-BINDING PROTEIN MILT"/>
    <property type="match status" value="1"/>
</dbReference>
<dbReference type="GO" id="GO:0017022">
    <property type="term" value="F:myosin binding"/>
    <property type="evidence" value="ECO:0007669"/>
    <property type="project" value="TreeGrafter"/>
</dbReference>
<sequence>MGDIEEIKQQLEERDKELALAASLGNDLLDRNRELESKCENLEKLLASERDALRHELSMKEELLVIYAMNEDRQQSKQAASRSLSVENASSLQKASLERRLHQLESENSELRAAAAAASAANDRQRWGPDAERETALVKDCVRQLAESNLHIKSLADNLNQRTEMYMEQQNEITQLFAKNVSLESKVKRVSKRYIHSIW</sequence>
<dbReference type="AlphaFoldDB" id="A0A1I8IXV5"/>
<evidence type="ECO:0000256" key="4">
    <source>
        <dbReference type="SAM" id="Coils"/>
    </source>
</evidence>
<name>A0A1I8IXV5_9PLAT</name>
<organism evidence="6 7">
    <name type="scientific">Macrostomum lignano</name>
    <dbReference type="NCBI Taxonomy" id="282301"/>
    <lineage>
        <taxon>Eukaryota</taxon>
        <taxon>Metazoa</taxon>
        <taxon>Spiralia</taxon>
        <taxon>Lophotrochozoa</taxon>
        <taxon>Platyhelminthes</taxon>
        <taxon>Rhabditophora</taxon>
        <taxon>Macrostomorpha</taxon>
        <taxon>Macrostomida</taxon>
        <taxon>Macrostomidae</taxon>
        <taxon>Macrostomum</taxon>
    </lineage>
</organism>
<feature type="coiled-coil region" evidence="4">
    <location>
        <begin position="87"/>
        <end position="121"/>
    </location>
</feature>
<dbReference type="InterPro" id="IPR051946">
    <property type="entry name" value="Intracell_Traff-Reg"/>
</dbReference>
<comment type="subcellular location">
    <subcellularLocation>
        <location evidence="1">Mitochondrion</location>
    </subcellularLocation>
</comment>
<evidence type="ECO:0000313" key="7">
    <source>
        <dbReference type="WBParaSite" id="maker-uti_cns_0018820-snap-gene-0.2-mRNA-1"/>
    </source>
</evidence>
<keyword evidence="3" id="KW-0496">Mitochondrion</keyword>
<evidence type="ECO:0000256" key="1">
    <source>
        <dbReference type="ARBA" id="ARBA00004173"/>
    </source>
</evidence>
<dbReference type="GO" id="GO:0031410">
    <property type="term" value="C:cytoplasmic vesicle"/>
    <property type="evidence" value="ECO:0007669"/>
    <property type="project" value="TreeGrafter"/>
</dbReference>
<dbReference type="InterPro" id="IPR006933">
    <property type="entry name" value="HAP1_N"/>
</dbReference>
<dbReference type="GO" id="GO:0048311">
    <property type="term" value="P:mitochondrion distribution"/>
    <property type="evidence" value="ECO:0007669"/>
    <property type="project" value="TreeGrafter"/>
</dbReference>
<dbReference type="PANTHER" id="PTHR15751">
    <property type="entry name" value="TRAFFICKING KINESIN-BINDING PROTEIN"/>
    <property type="match status" value="1"/>
</dbReference>
<reference evidence="7" key="1">
    <citation type="submission" date="2016-11" db="UniProtKB">
        <authorList>
            <consortium name="WormBaseParasite"/>
        </authorList>
    </citation>
    <scope>IDENTIFICATION</scope>
</reference>
<dbReference type="GO" id="GO:0006605">
    <property type="term" value="P:protein targeting"/>
    <property type="evidence" value="ECO:0007669"/>
    <property type="project" value="TreeGrafter"/>
</dbReference>
<dbReference type="Proteomes" id="UP000095280">
    <property type="component" value="Unplaced"/>
</dbReference>
<dbReference type="SMART" id="SM01424">
    <property type="entry name" value="HAP1_N"/>
    <property type="match status" value="1"/>
</dbReference>
<dbReference type="WBParaSite" id="maker-uti_cns_0018820-snap-gene-0.2-mRNA-1">
    <property type="protein sequence ID" value="maker-uti_cns_0018820-snap-gene-0.2-mRNA-1"/>
    <property type="gene ID" value="maker-uti_cns_0018820-snap-gene-0.2"/>
</dbReference>
<evidence type="ECO:0000256" key="2">
    <source>
        <dbReference type="ARBA" id="ARBA00023054"/>
    </source>
</evidence>
<keyword evidence="2 4" id="KW-0175">Coiled coil</keyword>
<accession>A0A1I8IXV5</accession>
<evidence type="ECO:0000313" key="6">
    <source>
        <dbReference type="Proteomes" id="UP000095280"/>
    </source>
</evidence>
<dbReference type="Pfam" id="PF04849">
    <property type="entry name" value="HAP1_N"/>
    <property type="match status" value="1"/>
</dbReference>
<keyword evidence="6" id="KW-1185">Reference proteome</keyword>
<evidence type="ECO:0000256" key="3">
    <source>
        <dbReference type="ARBA" id="ARBA00023128"/>
    </source>
</evidence>